<comment type="caution">
    <text evidence="1">The sequence shown here is derived from an EMBL/GenBank/DDBJ whole genome shotgun (WGS) entry which is preliminary data.</text>
</comment>
<reference evidence="1 2" key="1">
    <citation type="submission" date="2021-06" db="EMBL/GenBank/DDBJ databases">
        <authorList>
            <person name="Kallberg Y."/>
            <person name="Tangrot J."/>
            <person name="Rosling A."/>
        </authorList>
    </citation>
    <scope>NUCLEOTIDE SEQUENCE [LARGE SCALE GENOMIC DNA]</scope>
    <source>
        <strain evidence="1 2">120-4 pot B 10/14</strain>
    </source>
</reference>
<evidence type="ECO:0000313" key="2">
    <source>
        <dbReference type="Proteomes" id="UP000789901"/>
    </source>
</evidence>
<organism evidence="1 2">
    <name type="scientific">Gigaspora margarita</name>
    <dbReference type="NCBI Taxonomy" id="4874"/>
    <lineage>
        <taxon>Eukaryota</taxon>
        <taxon>Fungi</taxon>
        <taxon>Fungi incertae sedis</taxon>
        <taxon>Mucoromycota</taxon>
        <taxon>Glomeromycotina</taxon>
        <taxon>Glomeromycetes</taxon>
        <taxon>Diversisporales</taxon>
        <taxon>Gigasporaceae</taxon>
        <taxon>Gigaspora</taxon>
    </lineage>
</organism>
<proteinExistence type="predicted"/>
<protein>
    <submittedName>
        <fullName evidence="1">20597_t:CDS:1</fullName>
    </submittedName>
</protein>
<name>A0ABM8VVS1_GIGMA</name>
<accession>A0ABM8VVS1</accession>
<keyword evidence="2" id="KW-1185">Reference proteome</keyword>
<gene>
    <name evidence="1" type="ORF">GMARGA_LOCUS199</name>
</gene>
<dbReference type="EMBL" id="CAJVQB010000022">
    <property type="protein sequence ID" value="CAG8458823.1"/>
    <property type="molecule type" value="Genomic_DNA"/>
</dbReference>
<dbReference type="Proteomes" id="UP000789901">
    <property type="component" value="Unassembled WGS sequence"/>
</dbReference>
<evidence type="ECO:0000313" key="1">
    <source>
        <dbReference type="EMBL" id="CAG8458823.1"/>
    </source>
</evidence>
<sequence length="153" mass="18006">MNLVSDTLVHELERTRKGGIYNRKESKISTNSIICEIFYSIKDDCKDVEEIWDHIRKQKVLKDVKNKSREKQSIAADVPYASDAFVSYKRKKINTLTESFHTSLLPQILALQSKNIQENKELPSLEARYQEIEITEDDRIYDILRKMDRLENL</sequence>